<keyword evidence="11" id="KW-1185">Reference proteome</keyword>
<dbReference type="PANTHER" id="PTHR46739">
    <property type="entry name" value="AQUAPORIN SIP1-1"/>
    <property type="match status" value="1"/>
</dbReference>
<comment type="similarity">
    <text evidence="7">Belongs to the MIP/aquaporin (TC 1.A.8) family. SIP (TC 1.A.8.10) subfamily.</text>
</comment>
<dbReference type="InterPro" id="IPR000425">
    <property type="entry name" value="MIP"/>
</dbReference>
<organism evidence="10 11">
    <name type="scientific">Iris pallida</name>
    <name type="common">Sweet iris</name>
    <dbReference type="NCBI Taxonomy" id="29817"/>
    <lineage>
        <taxon>Eukaryota</taxon>
        <taxon>Viridiplantae</taxon>
        <taxon>Streptophyta</taxon>
        <taxon>Embryophyta</taxon>
        <taxon>Tracheophyta</taxon>
        <taxon>Spermatophyta</taxon>
        <taxon>Magnoliopsida</taxon>
        <taxon>Liliopsida</taxon>
        <taxon>Asparagales</taxon>
        <taxon>Iridaceae</taxon>
        <taxon>Iridoideae</taxon>
        <taxon>Irideae</taxon>
        <taxon>Iris</taxon>
    </lineage>
</organism>
<evidence type="ECO:0000256" key="6">
    <source>
        <dbReference type="ARBA" id="ARBA00023136"/>
    </source>
</evidence>
<comment type="subcellular location">
    <subcellularLocation>
        <location evidence="1">Membrane</location>
        <topology evidence="1">Multi-pass membrane protein</topology>
    </subcellularLocation>
</comment>
<reference evidence="10" key="2">
    <citation type="submission" date="2023-04" db="EMBL/GenBank/DDBJ databases">
        <authorList>
            <person name="Bruccoleri R.E."/>
            <person name="Oakeley E.J."/>
            <person name="Faust A.-M."/>
            <person name="Dessus-Babus S."/>
            <person name="Altorfer M."/>
            <person name="Burckhardt D."/>
            <person name="Oertli M."/>
            <person name="Naumann U."/>
            <person name="Petersen F."/>
            <person name="Wong J."/>
        </authorList>
    </citation>
    <scope>NUCLEOTIDE SEQUENCE</scope>
    <source>
        <strain evidence="10">GSM-AAB239-AS_SAM_17_03QT</strain>
        <tissue evidence="10">Leaf</tissue>
    </source>
</reference>
<evidence type="ECO:0000256" key="3">
    <source>
        <dbReference type="ARBA" id="ARBA00022692"/>
    </source>
</evidence>
<dbReference type="InterPro" id="IPR044222">
    <property type="entry name" value="SIP1-1/2-like"/>
</dbReference>
<evidence type="ECO:0000256" key="4">
    <source>
        <dbReference type="ARBA" id="ARBA00022737"/>
    </source>
</evidence>
<dbReference type="GO" id="GO:0015250">
    <property type="term" value="F:water channel activity"/>
    <property type="evidence" value="ECO:0007669"/>
    <property type="project" value="InterPro"/>
</dbReference>
<feature type="transmembrane region" description="Helical" evidence="9">
    <location>
        <begin position="131"/>
        <end position="152"/>
    </location>
</feature>
<feature type="transmembrane region" description="Helical" evidence="9">
    <location>
        <begin position="208"/>
        <end position="229"/>
    </location>
</feature>
<accession>A0AAX6HK07</accession>
<dbReference type="Pfam" id="PF00230">
    <property type="entry name" value="MIP"/>
    <property type="match status" value="1"/>
</dbReference>
<dbReference type="PRINTS" id="PR00783">
    <property type="entry name" value="MINTRINSICP"/>
</dbReference>
<evidence type="ECO:0000313" key="11">
    <source>
        <dbReference type="Proteomes" id="UP001140949"/>
    </source>
</evidence>
<dbReference type="SUPFAM" id="SSF81338">
    <property type="entry name" value="Aquaporin-like"/>
    <property type="match status" value="1"/>
</dbReference>
<feature type="transmembrane region" description="Helical" evidence="9">
    <location>
        <begin position="45"/>
        <end position="71"/>
    </location>
</feature>
<evidence type="ECO:0000256" key="8">
    <source>
        <dbReference type="RuleBase" id="RU000477"/>
    </source>
</evidence>
<protein>
    <submittedName>
        <fullName evidence="10">Aquaporin SIP1-1</fullName>
    </submittedName>
</protein>
<dbReference type="GO" id="GO:0016020">
    <property type="term" value="C:membrane"/>
    <property type="evidence" value="ECO:0007669"/>
    <property type="project" value="UniProtKB-SubCell"/>
</dbReference>
<dbReference type="EMBL" id="JANAVB010009196">
    <property type="protein sequence ID" value="KAJ6840884.1"/>
    <property type="molecule type" value="Genomic_DNA"/>
</dbReference>
<feature type="transmembrane region" description="Helical" evidence="9">
    <location>
        <begin position="164"/>
        <end position="182"/>
    </location>
</feature>
<feature type="transmembrane region" description="Helical" evidence="9">
    <location>
        <begin position="92"/>
        <end position="111"/>
    </location>
</feature>
<feature type="transmembrane region" description="Helical" evidence="9">
    <location>
        <begin position="12"/>
        <end position="39"/>
    </location>
</feature>
<dbReference type="Proteomes" id="UP001140949">
    <property type="component" value="Unassembled WGS sequence"/>
</dbReference>
<keyword evidence="6 9" id="KW-0472">Membrane</keyword>
<keyword evidence="3 8" id="KW-0812">Transmembrane</keyword>
<dbReference type="InterPro" id="IPR023271">
    <property type="entry name" value="Aquaporin-like"/>
</dbReference>
<dbReference type="AlphaFoldDB" id="A0AAX6HK07"/>
<evidence type="ECO:0000313" key="10">
    <source>
        <dbReference type="EMBL" id="KAJ6840884.1"/>
    </source>
</evidence>
<dbReference type="PANTHER" id="PTHR46739:SF3">
    <property type="entry name" value="AQUAPORIN SIP1-1"/>
    <property type="match status" value="1"/>
</dbReference>
<keyword evidence="2 8" id="KW-0813">Transport</keyword>
<evidence type="ECO:0000256" key="9">
    <source>
        <dbReference type="SAM" id="Phobius"/>
    </source>
</evidence>
<evidence type="ECO:0000256" key="1">
    <source>
        <dbReference type="ARBA" id="ARBA00004141"/>
    </source>
</evidence>
<comment type="caution">
    <text evidence="10">The sequence shown here is derived from an EMBL/GenBank/DDBJ whole genome shotgun (WGS) entry which is preliminary data.</text>
</comment>
<evidence type="ECO:0000256" key="7">
    <source>
        <dbReference type="ARBA" id="ARBA00024030"/>
    </source>
</evidence>
<sequence>MAGAVGLVIGDVVVSFLWTVCMYSLGAATAAIASAFALVDDLSTILITVALFMVLIAVFEGIAGALGGASYNPTSNAALYAAGLGKDSLLSMAIRFPAQIIGAVGGTLAIVEMMPQEYKHTLVAPSLKVDMNSGAMAEGLLTFAITFVVLWLQTKGPKNPLVQLSIATGTTIVLVLAGLNYTGPCLNPVNAFGWAYVENSYDTWGHYYVYWIAPFAGAILAAWAFKLVFSVPSTKVKKA</sequence>
<name>A0AAX6HK07_IRIPA</name>
<keyword evidence="5 9" id="KW-1133">Transmembrane helix</keyword>
<evidence type="ECO:0000256" key="5">
    <source>
        <dbReference type="ARBA" id="ARBA00022989"/>
    </source>
</evidence>
<reference evidence="10" key="1">
    <citation type="journal article" date="2023" name="GigaByte">
        <title>Genome assembly of the bearded iris, Iris pallida Lam.</title>
        <authorList>
            <person name="Bruccoleri R.E."/>
            <person name="Oakeley E.J."/>
            <person name="Faust A.M.E."/>
            <person name="Altorfer M."/>
            <person name="Dessus-Babus S."/>
            <person name="Burckhardt D."/>
            <person name="Oertli M."/>
            <person name="Naumann U."/>
            <person name="Petersen F."/>
            <person name="Wong J."/>
        </authorList>
    </citation>
    <scope>NUCLEOTIDE SEQUENCE</scope>
    <source>
        <strain evidence="10">GSM-AAB239-AS_SAM_17_03QT</strain>
    </source>
</reference>
<keyword evidence="4" id="KW-0677">Repeat</keyword>
<gene>
    <name evidence="10" type="ORF">M6B38_119085</name>
</gene>
<dbReference type="Gene3D" id="1.20.1080.10">
    <property type="entry name" value="Glycerol uptake facilitator protein"/>
    <property type="match status" value="1"/>
</dbReference>
<evidence type="ECO:0000256" key="2">
    <source>
        <dbReference type="ARBA" id="ARBA00022448"/>
    </source>
</evidence>
<proteinExistence type="inferred from homology"/>